<organism evidence="2 3">
    <name type="scientific">Pleurodeles waltl</name>
    <name type="common">Iberian ribbed newt</name>
    <dbReference type="NCBI Taxonomy" id="8319"/>
    <lineage>
        <taxon>Eukaryota</taxon>
        <taxon>Metazoa</taxon>
        <taxon>Chordata</taxon>
        <taxon>Craniata</taxon>
        <taxon>Vertebrata</taxon>
        <taxon>Euteleostomi</taxon>
        <taxon>Amphibia</taxon>
        <taxon>Batrachia</taxon>
        <taxon>Caudata</taxon>
        <taxon>Salamandroidea</taxon>
        <taxon>Salamandridae</taxon>
        <taxon>Pleurodelinae</taxon>
        <taxon>Pleurodeles</taxon>
    </lineage>
</organism>
<protein>
    <submittedName>
        <fullName evidence="2">Uncharacterized protein</fullName>
    </submittedName>
</protein>
<dbReference type="EMBL" id="JANPWB010000013">
    <property type="protein sequence ID" value="KAJ1103731.1"/>
    <property type="molecule type" value="Genomic_DNA"/>
</dbReference>
<proteinExistence type="predicted"/>
<keyword evidence="3" id="KW-1185">Reference proteome</keyword>
<sequence>MPWQRRRQQTPREPGYPGSRKDTKRERTSRAVCRARRKRRRRRKKGGRTNGGQKKKPEQRGNPGGKGPRSDREETRRTRTPPRPRRDVAKQEKNKPGPANEEEFHPGAVSTKNRNALWSGRSSNEGRVRWNVGGRSTASDALERVVPNQFLDRNNASRAARNKQNLKIQLLKRA</sequence>
<gene>
    <name evidence="2" type="ORF">NDU88_001152</name>
</gene>
<accession>A0AAV7MIX8</accession>
<feature type="compositionally biased region" description="Basic and acidic residues" evidence="1">
    <location>
        <begin position="19"/>
        <end position="29"/>
    </location>
</feature>
<feature type="compositionally biased region" description="Basic and acidic residues" evidence="1">
    <location>
        <begin position="68"/>
        <end position="77"/>
    </location>
</feature>
<feature type="region of interest" description="Disordered" evidence="1">
    <location>
        <begin position="1"/>
        <end position="131"/>
    </location>
</feature>
<evidence type="ECO:0000313" key="3">
    <source>
        <dbReference type="Proteomes" id="UP001066276"/>
    </source>
</evidence>
<comment type="caution">
    <text evidence="2">The sequence shown here is derived from an EMBL/GenBank/DDBJ whole genome shotgun (WGS) entry which is preliminary data.</text>
</comment>
<evidence type="ECO:0000313" key="2">
    <source>
        <dbReference type="EMBL" id="KAJ1103731.1"/>
    </source>
</evidence>
<feature type="compositionally biased region" description="Basic residues" evidence="1">
    <location>
        <begin position="33"/>
        <end position="47"/>
    </location>
</feature>
<name>A0AAV7MIX8_PLEWA</name>
<dbReference type="Proteomes" id="UP001066276">
    <property type="component" value="Chromosome 9"/>
</dbReference>
<reference evidence="2" key="1">
    <citation type="journal article" date="2022" name="bioRxiv">
        <title>Sequencing and chromosome-scale assembly of the giantPleurodeles waltlgenome.</title>
        <authorList>
            <person name="Brown T."/>
            <person name="Elewa A."/>
            <person name="Iarovenko S."/>
            <person name="Subramanian E."/>
            <person name="Araus A.J."/>
            <person name="Petzold A."/>
            <person name="Susuki M."/>
            <person name="Suzuki K.-i.T."/>
            <person name="Hayashi T."/>
            <person name="Toyoda A."/>
            <person name="Oliveira C."/>
            <person name="Osipova E."/>
            <person name="Leigh N.D."/>
            <person name="Simon A."/>
            <person name="Yun M.H."/>
        </authorList>
    </citation>
    <scope>NUCLEOTIDE SEQUENCE</scope>
    <source>
        <strain evidence="2">20211129_DDA</strain>
        <tissue evidence="2">Liver</tissue>
    </source>
</reference>
<feature type="compositionally biased region" description="Polar residues" evidence="1">
    <location>
        <begin position="110"/>
        <end position="125"/>
    </location>
</feature>
<feature type="compositionally biased region" description="Basic and acidic residues" evidence="1">
    <location>
        <begin position="84"/>
        <end position="95"/>
    </location>
</feature>
<evidence type="ECO:0000256" key="1">
    <source>
        <dbReference type="SAM" id="MobiDB-lite"/>
    </source>
</evidence>
<dbReference type="AlphaFoldDB" id="A0AAV7MIX8"/>